<keyword evidence="2" id="KW-0238">DNA-binding</keyword>
<dbReference type="InterPro" id="IPR000843">
    <property type="entry name" value="HTH_LacI"/>
</dbReference>
<reference evidence="5" key="1">
    <citation type="submission" date="2022-01" db="EMBL/GenBank/DDBJ databases">
        <authorList>
            <person name="Criscuolo A."/>
        </authorList>
    </citation>
    <scope>NUCLEOTIDE SEQUENCE</scope>
    <source>
        <strain evidence="5">CIP111893</strain>
    </source>
</reference>
<dbReference type="PANTHER" id="PTHR30146">
    <property type="entry name" value="LACI-RELATED TRANSCRIPTIONAL REPRESSOR"/>
    <property type="match status" value="1"/>
</dbReference>
<sequence>MKKVTIKDIAEGAGVSISTVSYVLSGKRSVSDEVKRRIHEQIELLHYKPNAVARSFASRKTNIIGLYCSKYPDTENTDVFFLKMVNGMMAAAEKRNYKVLLLNEMEGSENFVIPFDKTFPIDGAIVTTTINSHHYLNQLESEEMPFVLVGKPPKDLKINCVDNDNVKAAYEAVELLLKQGATNIGMVTGSGLHTRLSDFEIGYMMAHNSYQIAYRSENIIRHDINDPDYVQKIMSAIQENGLDGILVSLLFTRLINRLLTDPHAPHSIPIVSFGFDLIAEHYSHLTKDVHFIQSNAYKLGIEAVARLIDLIDKPESKAKQMLLSPELSVWRQSKELQQIE</sequence>
<dbReference type="SUPFAM" id="SSF53822">
    <property type="entry name" value="Periplasmic binding protein-like I"/>
    <property type="match status" value="1"/>
</dbReference>
<evidence type="ECO:0000256" key="1">
    <source>
        <dbReference type="ARBA" id="ARBA00023015"/>
    </source>
</evidence>
<dbReference type="Gene3D" id="1.10.260.40">
    <property type="entry name" value="lambda repressor-like DNA-binding domains"/>
    <property type="match status" value="1"/>
</dbReference>
<keyword evidence="1" id="KW-0805">Transcription regulation</keyword>
<dbReference type="PROSITE" id="PS00356">
    <property type="entry name" value="HTH_LACI_1"/>
    <property type="match status" value="1"/>
</dbReference>
<comment type="caution">
    <text evidence="5">The sequence shown here is derived from an EMBL/GenBank/DDBJ whole genome shotgun (WGS) entry which is preliminary data.</text>
</comment>
<dbReference type="Pfam" id="PF00532">
    <property type="entry name" value="Peripla_BP_1"/>
    <property type="match status" value="1"/>
</dbReference>
<keyword evidence="6" id="KW-1185">Reference proteome</keyword>
<evidence type="ECO:0000313" key="6">
    <source>
        <dbReference type="Proteomes" id="UP000838686"/>
    </source>
</evidence>
<dbReference type="CDD" id="cd01392">
    <property type="entry name" value="HTH_LacI"/>
    <property type="match status" value="1"/>
</dbReference>
<protein>
    <submittedName>
        <fullName evidence="5">HTH-type transcriptional repressor PurR</fullName>
    </submittedName>
</protein>
<dbReference type="Gene3D" id="3.40.50.2300">
    <property type="match status" value="2"/>
</dbReference>
<dbReference type="Pfam" id="PF00356">
    <property type="entry name" value="LacI"/>
    <property type="match status" value="1"/>
</dbReference>
<accession>A0ABN8GGY2</accession>
<dbReference type="EMBL" id="CAKMMF010000015">
    <property type="protein sequence ID" value="CAH1208983.1"/>
    <property type="molecule type" value="Genomic_DNA"/>
</dbReference>
<evidence type="ECO:0000256" key="2">
    <source>
        <dbReference type="ARBA" id="ARBA00023125"/>
    </source>
</evidence>
<feature type="domain" description="HTH lacI-type" evidence="4">
    <location>
        <begin position="4"/>
        <end position="58"/>
    </location>
</feature>
<dbReference type="InterPro" id="IPR001761">
    <property type="entry name" value="Peripla_BP/Lac1_sug-bd_dom"/>
</dbReference>
<evidence type="ECO:0000313" key="5">
    <source>
        <dbReference type="EMBL" id="CAH1208983.1"/>
    </source>
</evidence>
<dbReference type="InterPro" id="IPR028082">
    <property type="entry name" value="Peripla_BP_I"/>
</dbReference>
<dbReference type="InterPro" id="IPR010982">
    <property type="entry name" value="Lambda_DNA-bd_dom_sf"/>
</dbReference>
<dbReference type="SMART" id="SM00354">
    <property type="entry name" value="HTH_LACI"/>
    <property type="match status" value="1"/>
</dbReference>
<name>A0ABN8GGY2_9BACL</name>
<dbReference type="PROSITE" id="PS50932">
    <property type="entry name" value="HTH_LACI_2"/>
    <property type="match status" value="1"/>
</dbReference>
<evidence type="ECO:0000259" key="4">
    <source>
        <dbReference type="PROSITE" id="PS50932"/>
    </source>
</evidence>
<keyword evidence="3" id="KW-0804">Transcription</keyword>
<dbReference type="RefSeq" id="WP_236343316.1">
    <property type="nucleotide sequence ID" value="NZ_CAKMMF010000015.1"/>
</dbReference>
<dbReference type="Proteomes" id="UP000838686">
    <property type="component" value="Unassembled WGS sequence"/>
</dbReference>
<dbReference type="SUPFAM" id="SSF47413">
    <property type="entry name" value="lambda repressor-like DNA-binding domains"/>
    <property type="match status" value="1"/>
</dbReference>
<evidence type="ECO:0000256" key="3">
    <source>
        <dbReference type="ARBA" id="ARBA00023163"/>
    </source>
</evidence>
<proteinExistence type="predicted"/>
<organism evidence="5 6">
    <name type="scientific">Paenibacillus plantiphilus</name>
    <dbReference type="NCBI Taxonomy" id="2905650"/>
    <lineage>
        <taxon>Bacteria</taxon>
        <taxon>Bacillati</taxon>
        <taxon>Bacillota</taxon>
        <taxon>Bacilli</taxon>
        <taxon>Bacillales</taxon>
        <taxon>Paenibacillaceae</taxon>
        <taxon>Paenibacillus</taxon>
    </lineage>
</organism>
<dbReference type="PANTHER" id="PTHR30146:SF109">
    <property type="entry name" value="HTH-TYPE TRANSCRIPTIONAL REGULATOR GALS"/>
    <property type="match status" value="1"/>
</dbReference>
<gene>
    <name evidence="5" type="primary">purR_4</name>
    <name evidence="5" type="ORF">PAECIP111893_02951</name>
</gene>